<name>A0A497Y7H8_9SPHI</name>
<proteinExistence type="predicted"/>
<reference evidence="2 4" key="2">
    <citation type="submission" date="2019-03" db="EMBL/GenBank/DDBJ databases">
        <authorList>
            <person name="He R.-H."/>
        </authorList>
    </citation>
    <scope>NUCLEOTIDE SEQUENCE [LARGE SCALE GENOMIC DNA]</scope>
    <source>
        <strain evidence="2 4">DSM 19624</strain>
    </source>
</reference>
<sequence length="93" mass="10824">MENLEVEKSEYGILKTFFAKTISIGKYSLLFNIDQASNSKAKRYVFTFRKLVKKVNGDLRAQGISSRGIFIVSHLRNIRLGFFNRYQIIEKLD</sequence>
<dbReference type="EMBL" id="SOPX01000001">
    <property type="protein sequence ID" value="TFB33017.1"/>
    <property type="molecule type" value="Genomic_DNA"/>
</dbReference>
<keyword evidence="4" id="KW-1185">Reference proteome</keyword>
<dbReference type="OrthoDB" id="772987at2"/>
<evidence type="ECO:0000313" key="4">
    <source>
        <dbReference type="Proteomes" id="UP000297429"/>
    </source>
</evidence>
<evidence type="ECO:0000313" key="2">
    <source>
        <dbReference type="EMBL" id="TFB33017.1"/>
    </source>
</evidence>
<comment type="caution">
    <text evidence="1">The sequence shown here is derived from an EMBL/GenBank/DDBJ whole genome shotgun (WGS) entry which is preliminary data.</text>
</comment>
<organism evidence="1 3">
    <name type="scientific">Pedobacter alluvionis</name>
    <dbReference type="NCBI Taxonomy" id="475253"/>
    <lineage>
        <taxon>Bacteria</taxon>
        <taxon>Pseudomonadati</taxon>
        <taxon>Bacteroidota</taxon>
        <taxon>Sphingobacteriia</taxon>
        <taxon>Sphingobacteriales</taxon>
        <taxon>Sphingobacteriaceae</taxon>
        <taxon>Pedobacter</taxon>
    </lineage>
</organism>
<accession>A0A497Y7H8</accession>
<dbReference type="Proteomes" id="UP000273898">
    <property type="component" value="Unassembled WGS sequence"/>
</dbReference>
<protein>
    <submittedName>
        <fullName evidence="1">Uncharacterized protein</fullName>
    </submittedName>
</protein>
<reference evidence="1 3" key="1">
    <citation type="submission" date="2018-10" db="EMBL/GenBank/DDBJ databases">
        <title>Genomic Encyclopedia of Archaeal and Bacterial Type Strains, Phase II (KMG-II): from individual species to whole genera.</title>
        <authorList>
            <person name="Goeker M."/>
        </authorList>
    </citation>
    <scope>NUCLEOTIDE SEQUENCE [LARGE SCALE GENOMIC DNA]</scope>
    <source>
        <strain evidence="1 3">DSM 19624</strain>
    </source>
</reference>
<evidence type="ECO:0000313" key="1">
    <source>
        <dbReference type="EMBL" id="RLJ77785.1"/>
    </source>
</evidence>
<evidence type="ECO:0000313" key="3">
    <source>
        <dbReference type="Proteomes" id="UP000273898"/>
    </source>
</evidence>
<dbReference type="RefSeq" id="WP_121284512.1">
    <property type="nucleotide sequence ID" value="NZ_RCCK01000011.1"/>
</dbReference>
<dbReference type="AlphaFoldDB" id="A0A497Y7H8"/>
<gene>
    <name evidence="1" type="ORF">BCL90_2891</name>
    <name evidence="2" type="ORF">E3V97_02965</name>
</gene>
<dbReference type="EMBL" id="RCCK01000011">
    <property type="protein sequence ID" value="RLJ77785.1"/>
    <property type="molecule type" value="Genomic_DNA"/>
</dbReference>
<dbReference type="Proteomes" id="UP000297429">
    <property type="component" value="Unassembled WGS sequence"/>
</dbReference>